<dbReference type="NCBIfam" id="TIGR02432">
    <property type="entry name" value="lysidine_TilS_N"/>
    <property type="match status" value="1"/>
</dbReference>
<evidence type="ECO:0000256" key="1">
    <source>
        <dbReference type="ARBA" id="ARBA00013267"/>
    </source>
</evidence>
<dbReference type="Gene3D" id="3.40.50.620">
    <property type="entry name" value="HUPs"/>
    <property type="match status" value="1"/>
</dbReference>
<dbReference type="EMBL" id="FJUW01000025">
    <property type="protein sequence ID" value="CZT02627.1"/>
    <property type="molecule type" value="Genomic_DNA"/>
</dbReference>
<evidence type="ECO:0000256" key="4">
    <source>
        <dbReference type="ARBA" id="ARBA00022741"/>
    </source>
</evidence>
<dbReference type="GO" id="GO:0032267">
    <property type="term" value="F:tRNA(Ile)-lysidine synthase activity"/>
    <property type="evidence" value="ECO:0007669"/>
    <property type="project" value="UniProtKB-EC"/>
</dbReference>
<keyword evidence="5" id="KW-0067">ATP-binding</keyword>
<dbReference type="STRING" id="914237.A0A1E1KWM8"/>
<protein>
    <recommendedName>
        <fullName evidence="1">tRNA(Ile)-lysidine synthetase</fullName>
        <ecNumber evidence="1">6.3.4.19</ecNumber>
    </recommendedName>
</protein>
<dbReference type="InterPro" id="IPR012094">
    <property type="entry name" value="tRNA_Ile_lys_synt"/>
</dbReference>
<dbReference type="GO" id="GO:0008033">
    <property type="term" value="P:tRNA processing"/>
    <property type="evidence" value="ECO:0007669"/>
    <property type="project" value="UniProtKB-KW"/>
</dbReference>
<evidence type="ECO:0000256" key="2">
    <source>
        <dbReference type="ARBA" id="ARBA00022598"/>
    </source>
</evidence>
<gene>
    <name evidence="8" type="ORF">RCO7_09400</name>
</gene>
<dbReference type="Proteomes" id="UP000178129">
    <property type="component" value="Unassembled WGS sequence"/>
</dbReference>
<dbReference type="InParanoid" id="A0A1E1KWM8"/>
<keyword evidence="9" id="KW-1185">Reference proteome</keyword>
<dbReference type="Pfam" id="PF01171">
    <property type="entry name" value="ATP_bind_3"/>
    <property type="match status" value="1"/>
</dbReference>
<dbReference type="CDD" id="cd01992">
    <property type="entry name" value="TilS_N"/>
    <property type="match status" value="1"/>
</dbReference>
<evidence type="ECO:0000256" key="5">
    <source>
        <dbReference type="ARBA" id="ARBA00022840"/>
    </source>
</evidence>
<dbReference type="AlphaFoldDB" id="A0A1E1KWM8"/>
<sequence>MSATTRILTTSGLLRKHEPPPSLPISVDEFSEIWTRIWPKSRGARSGLTRPKSLTIGLAISGGVDSMALAFLCSSMKDRLSLGNTHTDFRAFVVDHGVREGSHQEAAAVCGSLDKRGIQSHILQIKWPSTRGSSSSFESAARTYRFRALGKACRRWGMESLLLAHHQDDQVETIMMRLMEGHRTGLTGIKESSSIPECYGIHGVHESGGLYYLARAGIIPDEPNVMKASGNRPQLLTETGGVRLYRPLLGFSKERLIATCKANDVSWFEDHTNADKTLTKRNAIRYMRAHHILPSALSTTSLLNLCQRMNEQKAFRQKIFEKWLGKCRITALDLRVGSMKVRFTNLNEFKKDLFESRDKAGEVAAELLRKIVMLVTPQEHISLSALHGTVGRIFPELAGEKPLETSFTVCGVYFQFVPSVGAEDSTISTEVTENKSEYKAKPTWQISRQPFQSSETAKRTITFSCPTSIQTTTVPPPAISSSLDTASPVPLTQNNWSPFKLWDGRYWIRLRTKYISLLQPPSTSISISIQPLSPTLWADLKARLTKEQADVSKYIKAKASGGVKWTLPAIVLRGGDGGERAVALPSLDVVLNEVREEIEFEVRYKKIYTDELDTPDSW</sequence>
<evidence type="ECO:0000259" key="7">
    <source>
        <dbReference type="Pfam" id="PF01171"/>
    </source>
</evidence>
<dbReference type="InterPro" id="IPR014729">
    <property type="entry name" value="Rossmann-like_a/b/a_fold"/>
</dbReference>
<dbReference type="EC" id="6.3.4.19" evidence="1"/>
<feature type="domain" description="tRNA(Ile)-lysidine/2-thiocytidine synthase N-terminal" evidence="7">
    <location>
        <begin position="56"/>
        <end position="285"/>
    </location>
</feature>
<accession>A0A1E1KWM8</accession>
<organism evidence="8 9">
    <name type="scientific">Rhynchosporium graminicola</name>
    <dbReference type="NCBI Taxonomy" id="2792576"/>
    <lineage>
        <taxon>Eukaryota</taxon>
        <taxon>Fungi</taxon>
        <taxon>Dikarya</taxon>
        <taxon>Ascomycota</taxon>
        <taxon>Pezizomycotina</taxon>
        <taxon>Leotiomycetes</taxon>
        <taxon>Helotiales</taxon>
        <taxon>Ploettnerulaceae</taxon>
        <taxon>Rhynchosporium</taxon>
    </lineage>
</organism>
<evidence type="ECO:0000313" key="8">
    <source>
        <dbReference type="EMBL" id="CZT02627.1"/>
    </source>
</evidence>
<dbReference type="InterPro" id="IPR012795">
    <property type="entry name" value="tRNA_Ile_lys_synt_N"/>
</dbReference>
<evidence type="ECO:0000256" key="6">
    <source>
        <dbReference type="ARBA" id="ARBA00048539"/>
    </source>
</evidence>
<comment type="caution">
    <text evidence="8">The sequence shown here is derived from an EMBL/GenBank/DDBJ whole genome shotgun (WGS) entry which is preliminary data.</text>
</comment>
<evidence type="ECO:0000313" key="9">
    <source>
        <dbReference type="Proteomes" id="UP000178129"/>
    </source>
</evidence>
<dbReference type="PANTHER" id="PTHR43033">
    <property type="entry name" value="TRNA(ILE)-LYSIDINE SYNTHASE-RELATED"/>
    <property type="match status" value="1"/>
</dbReference>
<keyword evidence="2" id="KW-0436">Ligase</keyword>
<dbReference type="HAMAP" id="MF_01161">
    <property type="entry name" value="tRNA_Ile_lys_synt"/>
    <property type="match status" value="1"/>
</dbReference>
<name>A0A1E1KWM8_9HELO</name>
<keyword evidence="4" id="KW-0547">Nucleotide-binding</keyword>
<dbReference type="PANTHER" id="PTHR43033:SF1">
    <property type="entry name" value="TRNA(ILE)-LYSIDINE SYNTHASE-RELATED"/>
    <property type="match status" value="1"/>
</dbReference>
<comment type="catalytic activity">
    <reaction evidence="6">
        <text>cytidine(34) in tRNA(Ile2) + L-lysine + ATP = lysidine(34) in tRNA(Ile2) + AMP + diphosphate + H(+)</text>
        <dbReference type="Rhea" id="RHEA:43744"/>
        <dbReference type="Rhea" id="RHEA-COMP:10625"/>
        <dbReference type="Rhea" id="RHEA-COMP:10670"/>
        <dbReference type="ChEBI" id="CHEBI:15378"/>
        <dbReference type="ChEBI" id="CHEBI:30616"/>
        <dbReference type="ChEBI" id="CHEBI:32551"/>
        <dbReference type="ChEBI" id="CHEBI:33019"/>
        <dbReference type="ChEBI" id="CHEBI:82748"/>
        <dbReference type="ChEBI" id="CHEBI:83665"/>
        <dbReference type="ChEBI" id="CHEBI:456215"/>
        <dbReference type="EC" id="6.3.4.19"/>
    </reaction>
</comment>
<dbReference type="SUPFAM" id="SSF52402">
    <property type="entry name" value="Adenine nucleotide alpha hydrolases-like"/>
    <property type="match status" value="1"/>
</dbReference>
<dbReference type="GO" id="GO:0005524">
    <property type="term" value="F:ATP binding"/>
    <property type="evidence" value="ECO:0007669"/>
    <property type="project" value="UniProtKB-KW"/>
</dbReference>
<evidence type="ECO:0000256" key="3">
    <source>
        <dbReference type="ARBA" id="ARBA00022694"/>
    </source>
</evidence>
<proteinExistence type="inferred from homology"/>
<keyword evidence="3" id="KW-0819">tRNA processing</keyword>
<reference evidence="9" key="1">
    <citation type="submission" date="2016-03" db="EMBL/GenBank/DDBJ databases">
        <authorList>
            <person name="Ploux O."/>
        </authorList>
    </citation>
    <scope>NUCLEOTIDE SEQUENCE [LARGE SCALE GENOMIC DNA]</scope>
    <source>
        <strain evidence="9">UK7</strain>
    </source>
</reference>
<dbReference type="InterPro" id="IPR011063">
    <property type="entry name" value="TilS/TtcA_N"/>
</dbReference>